<name>A0AAQ4F063_AMBAM</name>
<feature type="compositionally biased region" description="Basic and acidic residues" evidence="1">
    <location>
        <begin position="225"/>
        <end position="238"/>
    </location>
</feature>
<keyword evidence="3" id="KW-1185">Reference proteome</keyword>
<reference evidence="2 3" key="1">
    <citation type="journal article" date="2023" name="Arcadia Sci">
        <title>De novo assembly of a long-read Amblyomma americanum tick genome.</title>
        <authorList>
            <person name="Chou S."/>
            <person name="Poskanzer K.E."/>
            <person name="Rollins M."/>
            <person name="Thuy-Boun P.S."/>
        </authorList>
    </citation>
    <scope>NUCLEOTIDE SEQUENCE [LARGE SCALE GENOMIC DNA]</scope>
    <source>
        <strain evidence="2">F_SG_1</strain>
        <tissue evidence="2">Salivary glands</tissue>
    </source>
</reference>
<accession>A0AAQ4F063</accession>
<dbReference type="AlphaFoldDB" id="A0AAQ4F063"/>
<feature type="region of interest" description="Disordered" evidence="1">
    <location>
        <begin position="57"/>
        <end position="238"/>
    </location>
</feature>
<proteinExistence type="predicted"/>
<evidence type="ECO:0000313" key="3">
    <source>
        <dbReference type="Proteomes" id="UP001321473"/>
    </source>
</evidence>
<feature type="compositionally biased region" description="Low complexity" evidence="1">
    <location>
        <begin position="57"/>
        <end position="84"/>
    </location>
</feature>
<dbReference type="Proteomes" id="UP001321473">
    <property type="component" value="Unassembled WGS sequence"/>
</dbReference>
<evidence type="ECO:0000313" key="2">
    <source>
        <dbReference type="EMBL" id="KAK8780496.1"/>
    </source>
</evidence>
<protein>
    <submittedName>
        <fullName evidence="2">Uncharacterized protein</fullName>
    </submittedName>
</protein>
<gene>
    <name evidence="2" type="ORF">V5799_018163</name>
</gene>
<dbReference type="EMBL" id="JARKHS020008797">
    <property type="protein sequence ID" value="KAK8780496.1"/>
    <property type="molecule type" value="Genomic_DNA"/>
</dbReference>
<comment type="caution">
    <text evidence="2">The sequence shown here is derived from an EMBL/GenBank/DDBJ whole genome shotgun (WGS) entry which is preliminary data.</text>
</comment>
<sequence>MLPTLEQSTLLNMENQIVSMTMEQLLAIGVPDAAFDINNLNDLLVLSIPEETFQVQMPTTTSAPPQSSSQDTQVRPPILASSASPKPPSSEESHEVPTPVSASLQQSPFEETLEAPTLMQEPPSEETTEALATKPTPSEETPKAPIPMTTSLLQPPSEETPEEPALMQTSEETPEVLAASPMSVSPQQPSLEEITEEPALMQTSEVLAESPVPASTLPPLSDETPESREPVSEPFRNDVQRAKELFQYTRKHFPSRRPRRIPRKSTAYLKNRNDYVVDDFI</sequence>
<organism evidence="2 3">
    <name type="scientific">Amblyomma americanum</name>
    <name type="common">Lone star tick</name>
    <dbReference type="NCBI Taxonomy" id="6943"/>
    <lineage>
        <taxon>Eukaryota</taxon>
        <taxon>Metazoa</taxon>
        <taxon>Ecdysozoa</taxon>
        <taxon>Arthropoda</taxon>
        <taxon>Chelicerata</taxon>
        <taxon>Arachnida</taxon>
        <taxon>Acari</taxon>
        <taxon>Parasitiformes</taxon>
        <taxon>Ixodida</taxon>
        <taxon>Ixodoidea</taxon>
        <taxon>Ixodidae</taxon>
        <taxon>Amblyomminae</taxon>
        <taxon>Amblyomma</taxon>
    </lineage>
</organism>
<evidence type="ECO:0000256" key="1">
    <source>
        <dbReference type="SAM" id="MobiDB-lite"/>
    </source>
</evidence>